<evidence type="ECO:0000313" key="3">
    <source>
        <dbReference type="Proteomes" id="UP000824469"/>
    </source>
</evidence>
<feature type="non-terminal residue" evidence="2">
    <location>
        <position position="1"/>
    </location>
</feature>
<proteinExistence type="predicted"/>
<feature type="non-terminal residue" evidence="2">
    <location>
        <position position="53"/>
    </location>
</feature>
<dbReference type="AlphaFoldDB" id="A0AA38CQG0"/>
<name>A0AA38CQG0_TAXCH</name>
<evidence type="ECO:0000256" key="1">
    <source>
        <dbReference type="SAM" id="MobiDB-lite"/>
    </source>
</evidence>
<comment type="caution">
    <text evidence="2">The sequence shown here is derived from an EMBL/GenBank/DDBJ whole genome shotgun (WGS) entry which is preliminary data.</text>
</comment>
<feature type="compositionally biased region" description="Polar residues" evidence="1">
    <location>
        <begin position="24"/>
        <end position="34"/>
    </location>
</feature>
<accession>A0AA38CQG0</accession>
<sequence>ICGGSQCSCHIRNAFCSSHGRGGSQQRKYPSGCSNHGGAAHSLRTQVSVCRLP</sequence>
<reference evidence="2 3" key="1">
    <citation type="journal article" date="2021" name="Nat. Plants">
        <title>The Taxus genome provides insights into paclitaxel biosynthesis.</title>
        <authorList>
            <person name="Xiong X."/>
            <person name="Gou J."/>
            <person name="Liao Q."/>
            <person name="Li Y."/>
            <person name="Zhou Q."/>
            <person name="Bi G."/>
            <person name="Li C."/>
            <person name="Du R."/>
            <person name="Wang X."/>
            <person name="Sun T."/>
            <person name="Guo L."/>
            <person name="Liang H."/>
            <person name="Lu P."/>
            <person name="Wu Y."/>
            <person name="Zhang Z."/>
            <person name="Ro D.K."/>
            <person name="Shang Y."/>
            <person name="Huang S."/>
            <person name="Yan J."/>
        </authorList>
    </citation>
    <scope>NUCLEOTIDE SEQUENCE [LARGE SCALE GENOMIC DNA]</scope>
    <source>
        <strain evidence="2">Ta-2019</strain>
    </source>
</reference>
<gene>
    <name evidence="2" type="ORF">KI387_012366</name>
</gene>
<organism evidence="2 3">
    <name type="scientific">Taxus chinensis</name>
    <name type="common">Chinese yew</name>
    <name type="synonym">Taxus wallichiana var. chinensis</name>
    <dbReference type="NCBI Taxonomy" id="29808"/>
    <lineage>
        <taxon>Eukaryota</taxon>
        <taxon>Viridiplantae</taxon>
        <taxon>Streptophyta</taxon>
        <taxon>Embryophyta</taxon>
        <taxon>Tracheophyta</taxon>
        <taxon>Spermatophyta</taxon>
        <taxon>Pinopsida</taxon>
        <taxon>Pinidae</taxon>
        <taxon>Conifers II</taxon>
        <taxon>Cupressales</taxon>
        <taxon>Taxaceae</taxon>
        <taxon>Taxus</taxon>
    </lineage>
</organism>
<keyword evidence="3" id="KW-1185">Reference proteome</keyword>
<evidence type="ECO:0000313" key="2">
    <source>
        <dbReference type="EMBL" id="KAH9300783.1"/>
    </source>
</evidence>
<feature type="region of interest" description="Disordered" evidence="1">
    <location>
        <begin position="19"/>
        <end position="39"/>
    </location>
</feature>
<dbReference type="Proteomes" id="UP000824469">
    <property type="component" value="Unassembled WGS sequence"/>
</dbReference>
<protein>
    <submittedName>
        <fullName evidence="2">Uncharacterized protein</fullName>
    </submittedName>
</protein>
<dbReference type="EMBL" id="JAHRHJ020000009">
    <property type="protein sequence ID" value="KAH9300783.1"/>
    <property type="molecule type" value="Genomic_DNA"/>
</dbReference>